<dbReference type="AlphaFoldDB" id="A0A455ZEI2"/>
<reference evidence="2" key="3">
    <citation type="journal article" date="2016" name="Genome Announc.">
        <title>Complete Genome Sequences of Four Strains from the 2015-2016 Elizabethkingia anophelis Outbreak.</title>
        <authorList>
            <person name="Nicholson A.C."/>
            <person name="Whitney A.M."/>
            <person name="Emery B.D."/>
            <person name="Bell M.E."/>
            <person name="Gartin J.T."/>
            <person name="Humrighouse B.W."/>
            <person name="Loparev V.N."/>
            <person name="Batra D."/>
            <person name="Sheth M."/>
            <person name="Rowe L.A."/>
            <person name="Juieng P."/>
            <person name="Knipe K."/>
            <person name="Gulvik C."/>
            <person name="McQuiston J.R."/>
        </authorList>
    </citation>
    <scope>NUCLEOTIDE SEQUENCE</scope>
</reference>
<name>A0A455ZEI2_9FLAO</name>
<reference evidence="2" key="5">
    <citation type="journal article" date="2017" name="Genome Announc.">
        <title>Complete Circularized Genome Sequences of Four Strains of Elizabethkingia anophelis, Including Two Novel Strains Isolated from Wild-Caught Anopheles sinensis.</title>
        <authorList>
            <person name="Pei D."/>
            <person name="Nicholson A.C."/>
            <person name="Jiang J."/>
            <person name="Chen H."/>
            <person name="Whitney A.M."/>
            <person name="Villarma A."/>
            <person name="Bell M."/>
            <person name="Humrighouse B."/>
            <person name="Rowe L.A."/>
            <person name="Sheth M."/>
            <person name="Batra D."/>
            <person name="Juieng P."/>
            <person name="Loparev V.N."/>
            <person name="McQuiston J.R."/>
            <person name="Lan Y."/>
            <person name="Ma Y."/>
            <person name="Xu J."/>
        </authorList>
    </citation>
    <scope>NUCLEOTIDE SEQUENCE</scope>
</reference>
<organism evidence="2">
    <name type="scientific">Elizabethkingia anophelis</name>
    <dbReference type="NCBI Taxonomy" id="1117645"/>
    <lineage>
        <taxon>Bacteria</taxon>
        <taxon>Pseudomonadati</taxon>
        <taxon>Bacteroidota</taxon>
        <taxon>Flavobacteriia</taxon>
        <taxon>Flavobacteriales</taxon>
        <taxon>Weeksellaceae</taxon>
        <taxon>Elizabethkingia</taxon>
    </lineage>
</organism>
<reference evidence="2" key="1">
    <citation type="journal article" date="2014" name="Genome Biol. Evol.">
        <title>Comparative genomic analysis of malaria mosquito vector-associated novel pathogen Elizabethkingia anophelis.</title>
        <authorList>
            <person name="Teo J."/>
            <person name="Tan S.Y."/>
            <person name="Liu Y."/>
            <person name="Tay M."/>
            <person name="Ding Y."/>
            <person name="Li Y."/>
            <person name="Kjelleberg S."/>
            <person name="Givskov M."/>
            <person name="Lin R.T."/>
            <person name="Yang L."/>
        </authorList>
    </citation>
    <scope>NUCLEOTIDE SEQUENCE</scope>
</reference>
<gene>
    <name evidence="2" type="primary">traD</name>
</gene>
<reference evidence="2" key="4">
    <citation type="journal article" date="2016" name="Sci. Rep.">
        <title>Genomic epidemiology and global diversity of the emerging bacterial pathogen Elizabethkingia anophelis.</title>
        <authorList>
            <person name="Breurec S."/>
            <person name="Criscuolo A."/>
            <person name="Diancourt L."/>
            <person name="Rendueles O."/>
            <person name="Vandenbogaert M."/>
            <person name="Passet V."/>
            <person name="Caro V."/>
            <person name="Rocha E.P."/>
            <person name="Touchon M."/>
            <person name="Brisse S."/>
        </authorList>
    </citation>
    <scope>NUCLEOTIDE SEQUENCE</scope>
</reference>
<proteinExistence type="predicted"/>
<reference evidence="2" key="6">
    <citation type="journal article" date="2017" name="Nat. Commun.">
        <title>Evolutionary dynamics and genomic features of the Elizabethkingia anophelis 2015 to 2016 Wisconsin outbreak strain.</title>
        <authorList>
            <person name="Perrin A."/>
            <person name="Larsonneur E."/>
            <person name="Nicholson A.C."/>
            <person name="Edwards D.J."/>
            <person name="Gundlach K.M."/>
            <person name="Whitney A.M."/>
            <person name="Gulvik C.A."/>
            <person name="Bell M.E."/>
            <person name="Rendueles O."/>
            <person name="Cury J."/>
            <person name="Hugon P."/>
            <person name="Clermont D."/>
            <person name="Enouf V."/>
            <person name="Loparev V."/>
            <person name="Juieng P."/>
            <person name="Monson T."/>
            <person name="Warshauer D."/>
            <person name="Elbadawi L.I."/>
            <person name="Walters M.S."/>
            <person name="Crist M.B."/>
            <person name="Noble-Wang J."/>
            <person name="Borlaug G."/>
            <person name="Rocha E.P.C."/>
            <person name="Criscuolo A."/>
            <person name="Touchon M."/>
            <person name="Davis J.P."/>
            <person name="Holt K.E."/>
            <person name="McQuiston J.R."/>
            <person name="Brisse S."/>
        </authorList>
    </citation>
    <scope>NUCLEOTIDE SEQUENCE</scope>
</reference>
<sequence>MNDKKKADHTAKEKNTNQDFPDIMGVSGSVIRNSLPNTTAESHKTETENTPDNFEVQYNKSVDANILQEGPQKAISSIPDLYEEEKTLSRDAFFDDHHGLAQGVTFEELGTAEMLLKKEKLEPSQKETAVVIVQKIHGTELFDLLENSVEDASRKIAMLLDGIHLPEVGSGPSVLQRKGFKDFDVKDFI</sequence>
<feature type="compositionally biased region" description="Polar residues" evidence="1">
    <location>
        <begin position="30"/>
        <end position="40"/>
    </location>
</feature>
<evidence type="ECO:0000313" key="2">
    <source>
        <dbReference type="EMBL" id="DAC75172.1"/>
    </source>
</evidence>
<dbReference type="EMBL" id="BK010601">
    <property type="protein sequence ID" value="DAC75172.1"/>
    <property type="molecule type" value="Genomic_DNA"/>
</dbReference>
<reference evidence="2" key="8">
    <citation type="journal article" date="2018" name="J. ISSAAS">
        <title>In Silico Identification of Three Types of Integrative and Conjugative Elements (ICEs) in Elizabethkingia anophelis Strains Isolated from Around the World.</title>
        <authorList>
            <person name="Xu J."/>
            <person name="Pei D."/>
            <person name="Nicholson A."/>
            <person name="Lan Y."/>
            <person name="Xia Q."/>
        </authorList>
    </citation>
    <scope>NUCLEOTIDE SEQUENCE</scope>
</reference>
<reference evidence="2" key="7">
    <citation type="journal article" date="2017" name="Sci. Rep.">
        <title>Genomic features, phylogenetic relationships, and comparative genomics of Elizabethkingia anophelis strain EM361-97 isolated in Taiwan.</title>
        <authorList>
            <person name="Lin J.N."/>
            <person name="Lai C.H."/>
            <person name="Yang C.H."/>
            <person name="Huang Y.H."/>
            <person name="Lin H.H."/>
        </authorList>
    </citation>
    <scope>NUCLEOTIDE SEQUENCE</scope>
</reference>
<evidence type="ECO:0000256" key="1">
    <source>
        <dbReference type="SAM" id="MobiDB-lite"/>
    </source>
</evidence>
<reference evidence="2" key="2">
    <citation type="journal article" date="2014" name="PLoS ONE">
        <title>Insights from the genome annotation of Elizabethkingia anophelis from the malaria vector Anopheles gambiae.</title>
        <authorList>
            <person name="Kukutla P."/>
            <person name="Lindberg B.G."/>
            <person name="Pei D."/>
            <person name="Rayl M."/>
            <person name="Yu W."/>
            <person name="Steritz M."/>
            <person name="Faye I."/>
            <person name="Xu J."/>
        </authorList>
    </citation>
    <scope>NUCLEOTIDE SEQUENCE</scope>
</reference>
<accession>A0A455ZEI2</accession>
<protein>
    <submittedName>
        <fullName evidence="2">Conjugative transposon protein TraD</fullName>
    </submittedName>
</protein>
<feature type="region of interest" description="Disordered" evidence="1">
    <location>
        <begin position="1"/>
        <end position="51"/>
    </location>
</feature>
<feature type="compositionally biased region" description="Basic and acidic residues" evidence="1">
    <location>
        <begin position="1"/>
        <end position="16"/>
    </location>
</feature>